<dbReference type="PROSITE" id="PS00041">
    <property type="entry name" value="HTH_ARAC_FAMILY_1"/>
    <property type="match status" value="1"/>
</dbReference>
<keyword evidence="3 8" id="KW-0597">Phosphoprotein</keyword>
<accession>A0ABS5CGR3</accession>
<feature type="domain" description="HTH araC/xylS-type" evidence="9">
    <location>
        <begin position="436"/>
        <end position="534"/>
    </location>
</feature>
<dbReference type="Gene3D" id="3.40.50.2300">
    <property type="match status" value="1"/>
</dbReference>
<dbReference type="SMART" id="SM00448">
    <property type="entry name" value="REC"/>
    <property type="match status" value="1"/>
</dbReference>
<dbReference type="PANTHER" id="PTHR42713">
    <property type="entry name" value="HISTIDINE KINASE-RELATED"/>
    <property type="match status" value="1"/>
</dbReference>
<evidence type="ECO:0000256" key="2">
    <source>
        <dbReference type="ARBA" id="ARBA00022490"/>
    </source>
</evidence>
<dbReference type="PROSITE" id="PS01124">
    <property type="entry name" value="HTH_ARAC_FAMILY_2"/>
    <property type="match status" value="1"/>
</dbReference>
<evidence type="ECO:0000256" key="3">
    <source>
        <dbReference type="ARBA" id="ARBA00022553"/>
    </source>
</evidence>
<dbReference type="InterPro" id="IPR011006">
    <property type="entry name" value="CheY-like_superfamily"/>
</dbReference>
<dbReference type="Pfam" id="PF12833">
    <property type="entry name" value="HTH_18"/>
    <property type="match status" value="1"/>
</dbReference>
<feature type="modified residue" description="4-aspartylphosphate" evidence="8">
    <location>
        <position position="55"/>
    </location>
</feature>
<dbReference type="SMART" id="SM00342">
    <property type="entry name" value="HTH_ARAC"/>
    <property type="match status" value="1"/>
</dbReference>
<dbReference type="PRINTS" id="PR00032">
    <property type="entry name" value="HTHARAC"/>
</dbReference>
<reference evidence="11 12" key="1">
    <citation type="submission" date="2021-04" db="EMBL/GenBank/DDBJ databases">
        <title>Paenibacillus sp. DLE-14 whole genome sequence.</title>
        <authorList>
            <person name="Ham Y.J."/>
        </authorList>
    </citation>
    <scope>NUCLEOTIDE SEQUENCE [LARGE SCALE GENOMIC DNA]</scope>
    <source>
        <strain evidence="11 12">DLE-14</strain>
    </source>
</reference>
<dbReference type="Proteomes" id="UP000673394">
    <property type="component" value="Unassembled WGS sequence"/>
</dbReference>
<dbReference type="InterPro" id="IPR009057">
    <property type="entry name" value="Homeodomain-like_sf"/>
</dbReference>
<keyword evidence="2" id="KW-0963">Cytoplasm</keyword>
<sequence length="541" mass="61674">MYNVLIVDDEQEIRTGLKLKIDWAGMGFFVAGEAKDGQEALDKLEETAYDLMITDIKMPVMSGLELLKRCSVKYPFLKVIVLSGFDDFHFVKAALQCGARDYMLKPVVRSEMKEIILKVRDEIDDDRNKQTEHSDTQWRLSQSLPAVREQLMLALISDEGEEHLLPLRSDIAMLQLTPLMNEEALIRFLCVEIRSTANRFETGEGQSGLFRLAFQMLSREIVENSRLEQAVFAFPHPSYPNIMNYLISSDTVEQGEQRMLQLKELVHETLKLHLKVETVIAVGELHEGLSTVRQAFLSALTAWSRSQAGAITQTIYADKVTYPAEKLLLEVEKRLLILLENAELERFVHTIENMLQSRKVSLQDIYSFMLRVVLLLDQAVTKNGLAIGQTQDWIFPITQWSFTTHQSAIAYLKELAMIVTEGIKRSRASGGTAVAEAVRQYIDAHYMNEISLSMLADRFHINTTYLSELFKKQFGSTFSEYLVQARIRKASELLADPNLRLADIAELVGFANASYLSSVFKKMYGVSPNEYRTQRAEEQNR</sequence>
<keyword evidence="6" id="KW-0238">DNA-binding</keyword>
<dbReference type="SUPFAM" id="SSF46689">
    <property type="entry name" value="Homeodomain-like"/>
    <property type="match status" value="2"/>
</dbReference>
<dbReference type="InterPro" id="IPR020449">
    <property type="entry name" value="Tscrpt_reg_AraC-type_HTH"/>
</dbReference>
<evidence type="ECO:0000313" key="11">
    <source>
        <dbReference type="EMBL" id="MBP3965002.1"/>
    </source>
</evidence>
<evidence type="ECO:0000259" key="9">
    <source>
        <dbReference type="PROSITE" id="PS01124"/>
    </source>
</evidence>
<evidence type="ECO:0000259" key="10">
    <source>
        <dbReference type="PROSITE" id="PS50110"/>
    </source>
</evidence>
<keyword evidence="7" id="KW-0804">Transcription</keyword>
<evidence type="ECO:0000256" key="5">
    <source>
        <dbReference type="ARBA" id="ARBA00023015"/>
    </source>
</evidence>
<dbReference type="PANTHER" id="PTHR42713:SF3">
    <property type="entry name" value="TRANSCRIPTIONAL REGULATORY PROTEIN HPTR"/>
    <property type="match status" value="1"/>
</dbReference>
<keyword evidence="4" id="KW-0902">Two-component regulatory system</keyword>
<name>A0ABS5CGR3_9BACL</name>
<organism evidence="11 12">
    <name type="scientific">Paenibacillus lignilyticus</name>
    <dbReference type="NCBI Taxonomy" id="1172615"/>
    <lineage>
        <taxon>Bacteria</taxon>
        <taxon>Bacillati</taxon>
        <taxon>Bacillota</taxon>
        <taxon>Bacilli</taxon>
        <taxon>Bacillales</taxon>
        <taxon>Paenibacillaceae</taxon>
        <taxon>Paenibacillus</taxon>
    </lineage>
</organism>
<evidence type="ECO:0000256" key="4">
    <source>
        <dbReference type="ARBA" id="ARBA00023012"/>
    </source>
</evidence>
<dbReference type="RefSeq" id="WP_210661075.1">
    <property type="nucleotide sequence ID" value="NZ_JAGKSP010000008.1"/>
</dbReference>
<dbReference type="EMBL" id="JAGKSP010000008">
    <property type="protein sequence ID" value="MBP3965002.1"/>
    <property type="molecule type" value="Genomic_DNA"/>
</dbReference>
<dbReference type="SUPFAM" id="SSF52172">
    <property type="entry name" value="CheY-like"/>
    <property type="match status" value="1"/>
</dbReference>
<evidence type="ECO:0000256" key="6">
    <source>
        <dbReference type="ARBA" id="ARBA00023125"/>
    </source>
</evidence>
<comment type="subcellular location">
    <subcellularLocation>
        <location evidence="1">Cytoplasm</location>
    </subcellularLocation>
</comment>
<evidence type="ECO:0000256" key="8">
    <source>
        <dbReference type="PROSITE-ProRule" id="PRU00169"/>
    </source>
</evidence>
<dbReference type="Pfam" id="PF00072">
    <property type="entry name" value="Response_reg"/>
    <property type="match status" value="1"/>
</dbReference>
<dbReference type="InterPro" id="IPR018062">
    <property type="entry name" value="HTH_AraC-typ_CS"/>
</dbReference>
<dbReference type="InterPro" id="IPR001789">
    <property type="entry name" value="Sig_transdc_resp-reg_receiver"/>
</dbReference>
<proteinExistence type="predicted"/>
<comment type="caution">
    <text evidence="11">The sequence shown here is derived from an EMBL/GenBank/DDBJ whole genome shotgun (WGS) entry which is preliminary data.</text>
</comment>
<dbReference type="PROSITE" id="PS50110">
    <property type="entry name" value="RESPONSE_REGULATORY"/>
    <property type="match status" value="1"/>
</dbReference>
<evidence type="ECO:0000256" key="7">
    <source>
        <dbReference type="ARBA" id="ARBA00023163"/>
    </source>
</evidence>
<evidence type="ECO:0000313" key="12">
    <source>
        <dbReference type="Proteomes" id="UP000673394"/>
    </source>
</evidence>
<keyword evidence="5" id="KW-0805">Transcription regulation</keyword>
<dbReference type="CDD" id="cd17536">
    <property type="entry name" value="REC_YesN-like"/>
    <property type="match status" value="1"/>
</dbReference>
<evidence type="ECO:0000256" key="1">
    <source>
        <dbReference type="ARBA" id="ARBA00004496"/>
    </source>
</evidence>
<protein>
    <submittedName>
        <fullName evidence="11">Response regulator</fullName>
    </submittedName>
</protein>
<feature type="domain" description="Response regulatory" evidence="10">
    <location>
        <begin position="3"/>
        <end position="120"/>
    </location>
</feature>
<keyword evidence="12" id="KW-1185">Reference proteome</keyword>
<gene>
    <name evidence="11" type="ORF">I8J30_19945</name>
</gene>
<dbReference type="InterPro" id="IPR018060">
    <property type="entry name" value="HTH_AraC"/>
</dbReference>
<dbReference type="InterPro" id="IPR051552">
    <property type="entry name" value="HptR"/>
</dbReference>
<dbReference type="Gene3D" id="1.10.10.60">
    <property type="entry name" value="Homeodomain-like"/>
    <property type="match status" value="2"/>
</dbReference>